<evidence type="ECO:0000313" key="2">
    <source>
        <dbReference type="EMBL" id="AFG38422.1"/>
    </source>
</evidence>
<evidence type="ECO:0000313" key="3">
    <source>
        <dbReference type="Proteomes" id="UP000007383"/>
    </source>
</evidence>
<organism evidence="2 3">
    <name type="scientific">Spirochaeta africana (strain ATCC 700263 / DSM 8902 / Z-7692)</name>
    <dbReference type="NCBI Taxonomy" id="889378"/>
    <lineage>
        <taxon>Bacteria</taxon>
        <taxon>Pseudomonadati</taxon>
        <taxon>Spirochaetota</taxon>
        <taxon>Spirochaetia</taxon>
        <taxon>Spirochaetales</taxon>
        <taxon>Spirochaetaceae</taxon>
        <taxon>Spirochaeta</taxon>
    </lineage>
</organism>
<sequence length="130" mass="15399">MTIIILEFLDRFFLLFHSALVVFNLVGWLPRRIRRLHLISIVLTLLSWVGLGYWYGWGYCLCTDWHWQVLRHLGRPAGTRSYIQYLIEQMTGLSPPVELTIMATQWVFIVLLLVTIVVNLRDALHRLRHQ</sequence>
<dbReference type="HOGENOM" id="CLU_140372_0_0_12"/>
<gene>
    <name evidence="2" type="ordered locus">Spiaf_2391</name>
</gene>
<proteinExistence type="predicted"/>
<dbReference type="AlphaFoldDB" id="H9ULM9"/>
<keyword evidence="1" id="KW-0812">Transmembrane</keyword>
<keyword evidence="3" id="KW-1185">Reference proteome</keyword>
<dbReference type="STRING" id="889378.Spiaf_2391"/>
<dbReference type="Pfam" id="PF10861">
    <property type="entry name" value="DUF2784"/>
    <property type="match status" value="1"/>
</dbReference>
<evidence type="ECO:0000256" key="1">
    <source>
        <dbReference type="SAM" id="Phobius"/>
    </source>
</evidence>
<dbReference type="KEGG" id="sfc:Spiaf_2391"/>
<feature type="transmembrane region" description="Helical" evidence="1">
    <location>
        <begin position="36"/>
        <end position="55"/>
    </location>
</feature>
<keyword evidence="1" id="KW-1133">Transmembrane helix</keyword>
<dbReference type="RefSeq" id="WP_014456404.1">
    <property type="nucleotide sequence ID" value="NC_017098.1"/>
</dbReference>
<keyword evidence="1" id="KW-0472">Membrane</keyword>
<dbReference type="EMBL" id="CP003282">
    <property type="protein sequence ID" value="AFG38422.1"/>
    <property type="molecule type" value="Genomic_DNA"/>
</dbReference>
<accession>H9ULM9</accession>
<feature type="transmembrane region" description="Helical" evidence="1">
    <location>
        <begin position="99"/>
        <end position="120"/>
    </location>
</feature>
<dbReference type="eggNOG" id="ENOG5032X8G">
    <property type="taxonomic scope" value="Bacteria"/>
</dbReference>
<protein>
    <recommendedName>
        <fullName evidence="4">DUF2784 domain-containing protein</fullName>
    </recommendedName>
</protein>
<feature type="transmembrane region" description="Helical" evidence="1">
    <location>
        <begin position="12"/>
        <end position="29"/>
    </location>
</feature>
<name>H9ULM9_SPIAZ</name>
<evidence type="ECO:0008006" key="4">
    <source>
        <dbReference type="Google" id="ProtNLM"/>
    </source>
</evidence>
<reference evidence="3" key="1">
    <citation type="journal article" date="2013" name="Stand. Genomic Sci.">
        <title>Complete genome sequence of the halophilic bacterium Spirochaeta africana type strain (Z-7692(T)) from the alkaline Lake Magadi in the East African Rift.</title>
        <authorList>
            <person name="Liolos K."/>
            <person name="Abt B."/>
            <person name="Scheuner C."/>
            <person name="Teshima H."/>
            <person name="Held B."/>
            <person name="Lapidus A."/>
            <person name="Nolan M."/>
            <person name="Lucas S."/>
            <person name="Deshpande S."/>
            <person name="Cheng J.F."/>
            <person name="Tapia R."/>
            <person name="Goodwin L.A."/>
            <person name="Pitluck S."/>
            <person name="Pagani I."/>
            <person name="Ivanova N."/>
            <person name="Mavromatis K."/>
            <person name="Mikhailova N."/>
            <person name="Huntemann M."/>
            <person name="Pati A."/>
            <person name="Chen A."/>
            <person name="Palaniappan K."/>
            <person name="Land M."/>
            <person name="Rohde M."/>
            <person name="Tindall B.J."/>
            <person name="Detter J.C."/>
            <person name="Goker M."/>
            <person name="Bristow J."/>
            <person name="Eisen J.A."/>
            <person name="Markowitz V."/>
            <person name="Hugenholtz P."/>
            <person name="Woyke T."/>
            <person name="Klenk H.P."/>
            <person name="Kyrpides N.C."/>
        </authorList>
    </citation>
    <scope>NUCLEOTIDE SEQUENCE</scope>
    <source>
        <strain evidence="3">ATCC 700263 / DSM 8902 / Z-7692</strain>
    </source>
</reference>
<dbReference type="PATRIC" id="fig|889378.3.peg.2365"/>
<dbReference type="InterPro" id="IPR021218">
    <property type="entry name" value="DUF2784"/>
</dbReference>
<dbReference type="Proteomes" id="UP000007383">
    <property type="component" value="Chromosome"/>
</dbReference>